<feature type="compositionally biased region" description="Basic and acidic residues" evidence="2">
    <location>
        <begin position="347"/>
        <end position="359"/>
    </location>
</feature>
<feature type="compositionally biased region" description="Basic and acidic residues" evidence="2">
    <location>
        <begin position="155"/>
        <end position="172"/>
    </location>
</feature>
<feature type="compositionally biased region" description="Basic and acidic residues" evidence="2">
    <location>
        <begin position="81"/>
        <end position="98"/>
    </location>
</feature>
<evidence type="ECO:0000256" key="1">
    <source>
        <dbReference type="SAM" id="Coils"/>
    </source>
</evidence>
<evidence type="ECO:0000313" key="4">
    <source>
        <dbReference type="Proteomes" id="UP001217089"/>
    </source>
</evidence>
<feature type="compositionally biased region" description="Basic and acidic residues" evidence="2">
    <location>
        <begin position="498"/>
        <end position="507"/>
    </location>
</feature>
<feature type="compositionally biased region" description="Polar residues" evidence="2">
    <location>
        <begin position="389"/>
        <end position="399"/>
    </location>
</feature>
<reference evidence="3 4" key="1">
    <citation type="submission" date="2022-12" db="EMBL/GenBank/DDBJ databases">
        <title>Chromosome-level genome of Tegillarca granosa.</title>
        <authorList>
            <person name="Kim J."/>
        </authorList>
    </citation>
    <scope>NUCLEOTIDE SEQUENCE [LARGE SCALE GENOMIC DNA]</scope>
    <source>
        <strain evidence="3">Teg-2019</strain>
        <tissue evidence="3">Adductor muscle</tissue>
    </source>
</reference>
<feature type="coiled-coil region" evidence="1">
    <location>
        <begin position="549"/>
        <end position="576"/>
    </location>
</feature>
<accession>A0ABQ9E2I8</accession>
<feature type="compositionally biased region" description="Low complexity" evidence="2">
    <location>
        <begin position="18"/>
        <end position="27"/>
    </location>
</feature>
<feature type="compositionally biased region" description="Polar residues" evidence="2">
    <location>
        <begin position="416"/>
        <end position="427"/>
    </location>
</feature>
<name>A0ABQ9E2I8_TEGGR</name>
<evidence type="ECO:0000313" key="3">
    <source>
        <dbReference type="EMBL" id="KAJ8299544.1"/>
    </source>
</evidence>
<dbReference type="EMBL" id="JARBDR010000921">
    <property type="protein sequence ID" value="KAJ8299544.1"/>
    <property type="molecule type" value="Genomic_DNA"/>
</dbReference>
<feature type="compositionally biased region" description="Basic and acidic residues" evidence="2">
    <location>
        <begin position="133"/>
        <end position="147"/>
    </location>
</feature>
<feature type="compositionally biased region" description="Basic and acidic residues" evidence="2">
    <location>
        <begin position="367"/>
        <end position="377"/>
    </location>
</feature>
<proteinExistence type="predicted"/>
<gene>
    <name evidence="3" type="ORF">KUTeg_023604</name>
</gene>
<keyword evidence="4" id="KW-1185">Reference proteome</keyword>
<evidence type="ECO:0000256" key="2">
    <source>
        <dbReference type="SAM" id="MobiDB-lite"/>
    </source>
</evidence>
<feature type="compositionally biased region" description="Basic and acidic residues" evidence="2">
    <location>
        <begin position="297"/>
        <end position="339"/>
    </location>
</feature>
<comment type="caution">
    <text evidence="3">The sequence shown here is derived from an EMBL/GenBank/DDBJ whole genome shotgun (WGS) entry which is preliminary data.</text>
</comment>
<keyword evidence="1" id="KW-0175">Coiled coil</keyword>
<feature type="region of interest" description="Disordered" evidence="2">
    <location>
        <begin position="1"/>
        <end position="522"/>
    </location>
</feature>
<organism evidence="3 4">
    <name type="scientific">Tegillarca granosa</name>
    <name type="common">Malaysian cockle</name>
    <name type="synonym">Anadara granosa</name>
    <dbReference type="NCBI Taxonomy" id="220873"/>
    <lineage>
        <taxon>Eukaryota</taxon>
        <taxon>Metazoa</taxon>
        <taxon>Spiralia</taxon>
        <taxon>Lophotrochozoa</taxon>
        <taxon>Mollusca</taxon>
        <taxon>Bivalvia</taxon>
        <taxon>Autobranchia</taxon>
        <taxon>Pteriomorphia</taxon>
        <taxon>Arcoida</taxon>
        <taxon>Arcoidea</taxon>
        <taxon>Arcidae</taxon>
        <taxon>Tegillarca</taxon>
    </lineage>
</organism>
<feature type="compositionally biased region" description="Basic and acidic residues" evidence="2">
    <location>
        <begin position="270"/>
        <end position="280"/>
    </location>
</feature>
<feature type="compositionally biased region" description="Basic and acidic residues" evidence="2">
    <location>
        <begin position="406"/>
        <end position="415"/>
    </location>
</feature>
<feature type="compositionally biased region" description="Basic and acidic residues" evidence="2">
    <location>
        <begin position="105"/>
        <end position="124"/>
    </location>
</feature>
<feature type="compositionally biased region" description="Basic and acidic residues" evidence="2">
    <location>
        <begin position="199"/>
        <end position="260"/>
    </location>
</feature>
<feature type="compositionally biased region" description="Polar residues" evidence="2">
    <location>
        <begin position="455"/>
        <end position="466"/>
    </location>
</feature>
<sequence length="590" mass="69648">MEWEDVGTDALAKVGRAQQQLDQSQGQAPSPHPTRQGQSHYPPQNINQNPNSAFNPYHGRYPENSDRHLPQNDPIRVPQRNPHDGQNHDSSYEQDPRYRHPSGYDPHRNPQDRADPRHNDRYYDQGHPSAQDPHNRDLRHSYSDPRQQHPSGYDPRNHDTSYREQDGYDPRNHHPSGYQDGQLGRNRDQSPQDPYYRGSNRDPQGRPGENDQFRYDPNESRRSDEMDGRYNPQRDSRDPRRSEIDARDNRSATDLRKSEDEPPYARPHKSSNDPRQHHQNENGYIPGLNRESTLKSSRPDQESQSDKRYYNPRDKSYDQRYPEPDRRAPDNRGRNHSDDDPYIQMRPSDRDLKRDDQKRSSVQKLQDWQRQELERHRYGVPSKSDIVTPRSNEQSQNSEYFGYYSPKREAMERQRSNNLNDSRNSETFQKELHSEEPEDGYSTLTKYQTRDSLRPHNQPSQSSQPRSENKSRSDSSSPKRNPDLMIDVGHTYVNFPRDPYEDSRNEIPSRPPLPTAETEIPQLGNKYPALSGQRLRMSICASDLIGKTHDELVLMLIQLRREYTSLEKELNFYREKLEQKRPQEHQYRRM</sequence>
<dbReference type="Proteomes" id="UP001217089">
    <property type="component" value="Unassembled WGS sequence"/>
</dbReference>
<feature type="compositionally biased region" description="Basic and acidic residues" evidence="2">
    <location>
        <begin position="60"/>
        <end position="70"/>
    </location>
</feature>
<protein>
    <submittedName>
        <fullName evidence="3">Uncharacterized protein</fullName>
    </submittedName>
</protein>
<feature type="compositionally biased region" description="Polar residues" evidence="2">
    <location>
        <begin position="33"/>
        <end position="54"/>
    </location>
</feature>